<dbReference type="SUPFAM" id="SSF55021">
    <property type="entry name" value="ACT-like"/>
    <property type="match status" value="2"/>
</dbReference>
<dbReference type="InterPro" id="IPR045865">
    <property type="entry name" value="ACT-like_dom_sf"/>
</dbReference>
<evidence type="ECO:0000256" key="2">
    <source>
        <dbReference type="ARBA" id="ARBA00005025"/>
    </source>
</evidence>
<keyword evidence="5 8" id="KW-0028">Amino-acid biosynthesis</keyword>
<name>A0A1H2Q6P9_9FIRM</name>
<evidence type="ECO:0000256" key="4">
    <source>
        <dbReference type="ARBA" id="ARBA00011744"/>
    </source>
</evidence>
<dbReference type="Gene3D" id="3.30.70.260">
    <property type="match status" value="1"/>
</dbReference>
<dbReference type="NCBIfam" id="TIGR00119">
    <property type="entry name" value="acolac_sm"/>
    <property type="match status" value="1"/>
</dbReference>
<evidence type="ECO:0000259" key="9">
    <source>
        <dbReference type="PROSITE" id="PS51671"/>
    </source>
</evidence>
<keyword evidence="8" id="KW-0808">Transferase</keyword>
<feature type="domain" description="ACT" evidence="9">
    <location>
        <begin position="5"/>
        <end position="79"/>
    </location>
</feature>
<dbReference type="PANTHER" id="PTHR30239">
    <property type="entry name" value="ACETOLACTATE SYNTHASE SMALL SUBUNIT"/>
    <property type="match status" value="1"/>
</dbReference>
<dbReference type="GO" id="GO:0003984">
    <property type="term" value="F:acetolactate synthase activity"/>
    <property type="evidence" value="ECO:0007669"/>
    <property type="project" value="UniProtKB-UniRule"/>
</dbReference>
<comment type="pathway">
    <text evidence="1 8">Amino-acid biosynthesis; L-isoleucine biosynthesis; L-isoleucine from 2-oxobutanoate: step 1/4.</text>
</comment>
<dbReference type="GO" id="GO:0009097">
    <property type="term" value="P:isoleucine biosynthetic process"/>
    <property type="evidence" value="ECO:0007669"/>
    <property type="project" value="UniProtKB-UniRule"/>
</dbReference>
<dbReference type="GO" id="GO:0005829">
    <property type="term" value="C:cytosol"/>
    <property type="evidence" value="ECO:0007669"/>
    <property type="project" value="TreeGrafter"/>
</dbReference>
<dbReference type="InterPro" id="IPR039557">
    <property type="entry name" value="AHAS_ACT"/>
</dbReference>
<evidence type="ECO:0000256" key="1">
    <source>
        <dbReference type="ARBA" id="ARBA00004974"/>
    </source>
</evidence>
<dbReference type="InterPro" id="IPR004789">
    <property type="entry name" value="Acetalactate_synth_ssu"/>
</dbReference>
<dbReference type="Gene3D" id="3.30.70.1150">
    <property type="entry name" value="ACT-like. Chain A, domain 2"/>
    <property type="match status" value="1"/>
</dbReference>
<comment type="pathway">
    <text evidence="2 8">Amino-acid biosynthesis; L-valine biosynthesis; L-valine from pyruvate: step 1/4.</text>
</comment>
<dbReference type="AlphaFoldDB" id="A0A1H2Q6P9"/>
<accession>A0A1H2Q6P9</accession>
<dbReference type="InterPro" id="IPR054480">
    <property type="entry name" value="AHAS_small-like_ACT"/>
</dbReference>
<dbReference type="OrthoDB" id="9787365at2"/>
<dbReference type="UniPathway" id="UPA00047">
    <property type="reaction ID" value="UER00055"/>
</dbReference>
<evidence type="ECO:0000256" key="8">
    <source>
        <dbReference type="RuleBase" id="RU368092"/>
    </source>
</evidence>
<evidence type="ECO:0000313" key="10">
    <source>
        <dbReference type="EMBL" id="SDW02877.1"/>
    </source>
</evidence>
<comment type="catalytic activity">
    <reaction evidence="7 8">
        <text>2 pyruvate + H(+) = (2S)-2-acetolactate + CO2</text>
        <dbReference type="Rhea" id="RHEA:25249"/>
        <dbReference type="ChEBI" id="CHEBI:15361"/>
        <dbReference type="ChEBI" id="CHEBI:15378"/>
        <dbReference type="ChEBI" id="CHEBI:16526"/>
        <dbReference type="ChEBI" id="CHEBI:58476"/>
        <dbReference type="EC" id="2.2.1.6"/>
    </reaction>
</comment>
<dbReference type="InterPro" id="IPR019455">
    <property type="entry name" value="Acetolactate_synth_ssu_C"/>
</dbReference>
<sequence>MERMILSILVENTPGVLNRVAGLFSRRGYNIDSLTVGETNNPNISRMTVAARGMPDTLIQIEKQVKKIEDVIDVFVLDDNSSVYRELVMIKVKASSAERQDIVSIVDIFRCNIVDVAPDSLIIEATGTQSKINGLLAMLDSFKVMEIVRTGVAGMARGLSDFDIKKMKSNRETGGISNG</sequence>
<dbReference type="eggNOG" id="COG0440">
    <property type="taxonomic scope" value="Bacteria"/>
</dbReference>
<dbReference type="EMBL" id="FNNF01000002">
    <property type="protein sequence ID" value="SDW02877.1"/>
    <property type="molecule type" value="Genomic_DNA"/>
</dbReference>
<gene>
    <name evidence="10" type="ORF">SAMN04487759_10289</name>
</gene>
<dbReference type="FunFam" id="3.30.70.1150:FF:000001">
    <property type="entry name" value="Acetolactate synthase small subunit"/>
    <property type="match status" value="1"/>
</dbReference>
<evidence type="ECO:0000256" key="3">
    <source>
        <dbReference type="ARBA" id="ARBA00006341"/>
    </source>
</evidence>
<dbReference type="Pfam" id="PF22629">
    <property type="entry name" value="ACT_AHAS_ss"/>
    <property type="match status" value="1"/>
</dbReference>
<dbReference type="InterPro" id="IPR027271">
    <property type="entry name" value="Acetolactate_synth/TF_NikR_C"/>
</dbReference>
<keyword evidence="6 8" id="KW-0100">Branched-chain amino acid biosynthesis</keyword>
<comment type="similarity">
    <text evidence="3 8">Belongs to the acetolactate synthase small subunit family.</text>
</comment>
<evidence type="ECO:0000256" key="7">
    <source>
        <dbReference type="ARBA" id="ARBA00048670"/>
    </source>
</evidence>
<dbReference type="UniPathway" id="UPA00049">
    <property type="reaction ID" value="UER00059"/>
</dbReference>
<dbReference type="FunFam" id="3.30.70.260:FF:000001">
    <property type="entry name" value="Acetolactate synthase, small subunit"/>
    <property type="match status" value="1"/>
</dbReference>
<dbReference type="PROSITE" id="PS51671">
    <property type="entry name" value="ACT"/>
    <property type="match status" value="1"/>
</dbReference>
<dbReference type="GO" id="GO:1990610">
    <property type="term" value="F:acetolactate synthase regulator activity"/>
    <property type="evidence" value="ECO:0007669"/>
    <property type="project" value="UniProtKB-UniRule"/>
</dbReference>
<dbReference type="CDD" id="cd04878">
    <property type="entry name" value="ACT_AHAS"/>
    <property type="match status" value="1"/>
</dbReference>
<dbReference type="NCBIfam" id="NF008864">
    <property type="entry name" value="PRK11895.1"/>
    <property type="match status" value="1"/>
</dbReference>
<dbReference type="GO" id="GO:0009099">
    <property type="term" value="P:L-valine biosynthetic process"/>
    <property type="evidence" value="ECO:0007669"/>
    <property type="project" value="UniProtKB-UniRule"/>
</dbReference>
<evidence type="ECO:0000256" key="5">
    <source>
        <dbReference type="ARBA" id="ARBA00022605"/>
    </source>
</evidence>
<dbReference type="Pfam" id="PF10369">
    <property type="entry name" value="ALS_ss_C"/>
    <property type="match status" value="1"/>
</dbReference>
<protein>
    <recommendedName>
        <fullName evidence="8">Acetolactate synthase small subunit</fullName>
        <shortName evidence="8">AHAS</shortName>
        <shortName evidence="8">ALS</shortName>
        <ecNumber evidence="8">2.2.1.6</ecNumber>
    </recommendedName>
    <alternativeName>
        <fullName evidence="8">Acetohydroxy-acid synthase small subunit</fullName>
    </alternativeName>
</protein>
<comment type="function">
    <text evidence="8">Catalyzes the conversion of 2 pyruvate molecules into acetolactate in the first common step of the biosynthetic pathway of the branched-amino acids such as leucine, isoleucine, and valine.</text>
</comment>
<dbReference type="InterPro" id="IPR002912">
    <property type="entry name" value="ACT_dom"/>
</dbReference>
<evidence type="ECO:0000313" key="11">
    <source>
        <dbReference type="Proteomes" id="UP000182429"/>
    </source>
</evidence>
<dbReference type="EC" id="2.2.1.6" evidence="8"/>
<dbReference type="Proteomes" id="UP000182429">
    <property type="component" value="Unassembled WGS sequence"/>
</dbReference>
<comment type="subunit">
    <text evidence="4 8">Dimer of large and small chains.</text>
</comment>
<proteinExistence type="inferred from homology"/>
<dbReference type="RefSeq" id="WP_074685384.1">
    <property type="nucleotide sequence ID" value="NZ_FNNF01000002.1"/>
</dbReference>
<reference evidence="10 11" key="1">
    <citation type="submission" date="2016-10" db="EMBL/GenBank/DDBJ databases">
        <authorList>
            <person name="de Groot N.N."/>
        </authorList>
    </citation>
    <scope>NUCLEOTIDE SEQUENCE [LARGE SCALE GENOMIC DNA]</scope>
    <source>
        <strain evidence="10 11">S3b</strain>
    </source>
</reference>
<evidence type="ECO:0000256" key="6">
    <source>
        <dbReference type="ARBA" id="ARBA00023304"/>
    </source>
</evidence>
<dbReference type="STRING" id="1630.SAMN05216514_10469"/>
<dbReference type="PANTHER" id="PTHR30239:SF0">
    <property type="entry name" value="ACETOLACTATE SYNTHASE SMALL SUBUNIT 1, CHLOROPLASTIC"/>
    <property type="match status" value="1"/>
</dbReference>
<organism evidence="10 11">
    <name type="scientific">Kandleria vitulina</name>
    <dbReference type="NCBI Taxonomy" id="1630"/>
    <lineage>
        <taxon>Bacteria</taxon>
        <taxon>Bacillati</taxon>
        <taxon>Bacillota</taxon>
        <taxon>Erysipelotrichia</taxon>
        <taxon>Erysipelotrichales</taxon>
        <taxon>Coprobacillaceae</taxon>
        <taxon>Kandleria</taxon>
    </lineage>
</organism>